<dbReference type="GO" id="GO:0016998">
    <property type="term" value="P:cell wall macromolecule catabolic process"/>
    <property type="evidence" value="ECO:0007669"/>
    <property type="project" value="UniProtKB-UniRule"/>
</dbReference>
<organism evidence="9 10">
    <name type="scientific">Candidatus Muproteobacteria bacterium RBG_16_65_34</name>
    <dbReference type="NCBI Taxonomy" id="1817760"/>
    <lineage>
        <taxon>Bacteria</taxon>
        <taxon>Pseudomonadati</taxon>
        <taxon>Pseudomonadota</taxon>
        <taxon>Candidatus Muproteobacteria</taxon>
    </lineage>
</organism>
<keyword evidence="4 7" id="KW-0998">Cell outer membrane</keyword>
<keyword evidence="6 7" id="KW-0961">Cell wall biogenesis/degradation</keyword>
<dbReference type="CDD" id="cd13403">
    <property type="entry name" value="MLTF-like"/>
    <property type="match status" value="1"/>
</dbReference>
<dbReference type="SMART" id="SM00062">
    <property type="entry name" value="PBPb"/>
    <property type="match status" value="1"/>
</dbReference>
<evidence type="ECO:0000313" key="9">
    <source>
        <dbReference type="EMBL" id="OGI45566.1"/>
    </source>
</evidence>
<dbReference type="InterPro" id="IPR000189">
    <property type="entry name" value="Transglyc_AS"/>
</dbReference>
<dbReference type="PANTHER" id="PTHR35936:SF32">
    <property type="entry name" value="MEMBRANE-BOUND LYTIC MUREIN TRANSGLYCOSYLASE F"/>
    <property type="match status" value="1"/>
</dbReference>
<dbReference type="PANTHER" id="PTHR35936">
    <property type="entry name" value="MEMBRANE-BOUND LYTIC MUREIN TRANSGLYCOSYLASE F"/>
    <property type="match status" value="1"/>
</dbReference>
<sequence length="450" mass="51454">MPACTLFEDNKLAAVRSSGQLVVLTRQSPTTYYETPEGPAGFEYDLAKAFADSLGVKLKIVVAERFADVLPQLAEGKADMAAAGLTITERRRDRFKFTQPYQEIRQQVVYRQGTLKPGGVEGLIGRQIEVHTGTSYAERLKELQQQHPALKWVEVEDKETEGLLQLVWEGLLEITIADSNIVALNRQYFPELQVAFDLQKPEPLAWAFPPGEDDSLNQAAAKFLEANRRSGELARLFDRYYGPASRATPLNLTVYQLRIRNRLPEYQLYFENAAAQHDLDWRLLAAMGYQESYWDPHAVSPTGVRGIMMLTEDTAQHIGVDDRKDPESSIDGGALYIRQMIDRMPYIAGPDRLWMALAAYNIGFSHLEDARILTQTQSGDPNKWSDVKDRLPLLEERRWFGRTRYGYARGIEAVRYVNRVRMYYDVLVKIDEEERTRNRTEALRMRVPAI</sequence>
<comment type="similarity">
    <text evidence="1">Belongs to the transglycosylase Slt family.</text>
</comment>
<dbReference type="NCBIfam" id="NF008112">
    <property type="entry name" value="PRK10859.1"/>
    <property type="match status" value="1"/>
</dbReference>
<comment type="similarity">
    <text evidence="7">In the N-terminal section; belongs to the bacterial solute-binding protein 3 family.</text>
</comment>
<dbReference type="InterPro" id="IPR023703">
    <property type="entry name" value="MltF"/>
</dbReference>
<dbReference type="EMBL" id="MFSU01000102">
    <property type="protein sequence ID" value="OGI45566.1"/>
    <property type="molecule type" value="Genomic_DNA"/>
</dbReference>
<dbReference type="AlphaFoldDB" id="A0A1F6TKF4"/>
<keyword evidence="5 7" id="KW-0456">Lyase</keyword>
<dbReference type="PROSITE" id="PS00922">
    <property type="entry name" value="TRANSGLYCOSYLASE"/>
    <property type="match status" value="1"/>
</dbReference>
<comment type="domain">
    <text evidence="7">The N-terminal domain does not have lytic activity and probably modulates enzymatic activity. The C-terminal domain is the catalytic active domain.</text>
</comment>
<evidence type="ECO:0000259" key="8">
    <source>
        <dbReference type="SMART" id="SM00062"/>
    </source>
</evidence>
<dbReference type="Gene3D" id="3.40.190.10">
    <property type="entry name" value="Periplasmic binding protein-like II"/>
    <property type="match status" value="2"/>
</dbReference>
<evidence type="ECO:0000256" key="7">
    <source>
        <dbReference type="HAMAP-Rule" id="MF_02016"/>
    </source>
</evidence>
<dbReference type="Proteomes" id="UP000178885">
    <property type="component" value="Unassembled WGS sequence"/>
</dbReference>
<dbReference type="GO" id="GO:0071555">
    <property type="term" value="P:cell wall organization"/>
    <property type="evidence" value="ECO:0007669"/>
    <property type="project" value="UniProtKB-KW"/>
</dbReference>
<dbReference type="Gene3D" id="1.10.530.10">
    <property type="match status" value="1"/>
</dbReference>
<dbReference type="InterPro" id="IPR001638">
    <property type="entry name" value="Solute-binding_3/MltF_N"/>
</dbReference>
<evidence type="ECO:0000256" key="5">
    <source>
        <dbReference type="ARBA" id="ARBA00023239"/>
    </source>
</evidence>
<dbReference type="HAMAP" id="MF_02016">
    <property type="entry name" value="MltF"/>
    <property type="match status" value="1"/>
</dbReference>
<name>A0A1F6TKF4_9PROT</name>
<dbReference type="GO" id="GO:0008933">
    <property type="term" value="F:peptidoglycan lytic transglycosylase activity"/>
    <property type="evidence" value="ECO:0007669"/>
    <property type="project" value="UniProtKB-UniRule"/>
</dbReference>
<dbReference type="Pfam" id="PF01464">
    <property type="entry name" value="SLT"/>
    <property type="match status" value="1"/>
</dbReference>
<dbReference type="CDD" id="cd01009">
    <property type="entry name" value="PBP2_YfhD_N"/>
    <property type="match status" value="1"/>
</dbReference>
<dbReference type="GO" id="GO:0009279">
    <property type="term" value="C:cell outer membrane"/>
    <property type="evidence" value="ECO:0007669"/>
    <property type="project" value="UniProtKB-SubCell"/>
</dbReference>
<evidence type="ECO:0000313" key="10">
    <source>
        <dbReference type="Proteomes" id="UP000178885"/>
    </source>
</evidence>
<dbReference type="SUPFAM" id="SSF53850">
    <property type="entry name" value="Periplasmic binding protein-like II"/>
    <property type="match status" value="1"/>
</dbReference>
<comment type="catalytic activity">
    <reaction evidence="7">
        <text>Exolytic cleavage of the (1-&gt;4)-beta-glycosidic linkage between N-acetylmuramic acid (MurNAc) and N-acetylglucosamine (GlcNAc) residues in peptidoglycan, from either the reducing or the non-reducing ends of the peptidoglycan chains, with concomitant formation of a 1,6-anhydrobond in the MurNAc residue.</text>
        <dbReference type="EC" id="4.2.2.n1"/>
    </reaction>
</comment>
<comment type="caution">
    <text evidence="9">The sequence shown here is derived from an EMBL/GenBank/DDBJ whole genome shotgun (WGS) entry which is preliminary data.</text>
</comment>
<keyword evidence="2 7" id="KW-0732">Signal</keyword>
<protein>
    <recommendedName>
        <fullName evidence="7">Membrane-bound lytic murein transglycosylase F</fullName>
        <ecNumber evidence="7">4.2.2.n1</ecNumber>
    </recommendedName>
    <alternativeName>
        <fullName evidence="7">Murein lyase F</fullName>
    </alternativeName>
</protein>
<dbReference type="GO" id="GO:0009253">
    <property type="term" value="P:peptidoglycan catabolic process"/>
    <property type="evidence" value="ECO:0007669"/>
    <property type="project" value="TreeGrafter"/>
</dbReference>
<dbReference type="InterPro" id="IPR023346">
    <property type="entry name" value="Lysozyme-like_dom_sf"/>
</dbReference>
<dbReference type="SUPFAM" id="SSF53955">
    <property type="entry name" value="Lysozyme-like"/>
    <property type="match status" value="1"/>
</dbReference>
<keyword evidence="3 7" id="KW-0472">Membrane</keyword>
<evidence type="ECO:0000256" key="4">
    <source>
        <dbReference type="ARBA" id="ARBA00023237"/>
    </source>
</evidence>
<dbReference type="EC" id="4.2.2.n1" evidence="7"/>
<accession>A0A1F6TKF4</accession>
<dbReference type="Pfam" id="PF00497">
    <property type="entry name" value="SBP_bac_3"/>
    <property type="match status" value="1"/>
</dbReference>
<feature type="region of interest" description="LT domain" evidence="7">
    <location>
        <begin position="245"/>
        <end position="450"/>
    </location>
</feature>
<feature type="active site" evidence="7">
    <location>
        <position position="291"/>
    </location>
</feature>
<feature type="domain" description="Solute-binding protein family 3/N-terminal" evidence="8">
    <location>
        <begin position="20"/>
        <end position="244"/>
    </location>
</feature>
<comment type="similarity">
    <text evidence="7">In the C-terminal section; belongs to the transglycosylase Slt family.</text>
</comment>
<comment type="subcellular location">
    <subcellularLocation>
        <location evidence="7">Cell outer membrane</location>
        <topology evidence="7">Peripheral membrane protein</topology>
    </subcellularLocation>
    <text evidence="7">Attached to the inner leaflet of the outer membrane.</text>
</comment>
<gene>
    <name evidence="7" type="primary">mltF</name>
    <name evidence="9" type="ORF">A2151_04950</name>
</gene>
<evidence type="ECO:0000256" key="2">
    <source>
        <dbReference type="ARBA" id="ARBA00022729"/>
    </source>
</evidence>
<comment type="caution">
    <text evidence="7">Lacks conserved residue(s) required for the propagation of feature annotation.</text>
</comment>
<evidence type="ECO:0000256" key="3">
    <source>
        <dbReference type="ARBA" id="ARBA00023136"/>
    </source>
</evidence>
<evidence type="ECO:0000256" key="6">
    <source>
        <dbReference type="ARBA" id="ARBA00023316"/>
    </source>
</evidence>
<dbReference type="STRING" id="1817760.A2151_04950"/>
<dbReference type="InterPro" id="IPR008258">
    <property type="entry name" value="Transglycosylase_SLT_dom_1"/>
</dbReference>
<evidence type="ECO:0000256" key="1">
    <source>
        <dbReference type="ARBA" id="ARBA00007734"/>
    </source>
</evidence>
<comment type="function">
    <text evidence="7">Murein-degrading enzyme that degrades murein glycan strands and insoluble, high-molecular weight murein sacculi, with the concomitant formation of a 1,6-anhydromuramoyl product. Lytic transglycosylases (LTs) play an integral role in the metabolism of the peptidoglycan (PG) sacculus. Their lytic action creates space within the PG sacculus to allow for its expansion as well as for the insertion of various structures such as secretion systems and flagella.</text>
</comment>
<proteinExistence type="inferred from homology"/>
<reference evidence="9 10" key="1">
    <citation type="journal article" date="2016" name="Nat. Commun.">
        <title>Thousands of microbial genomes shed light on interconnected biogeochemical processes in an aquifer system.</title>
        <authorList>
            <person name="Anantharaman K."/>
            <person name="Brown C.T."/>
            <person name="Hug L.A."/>
            <person name="Sharon I."/>
            <person name="Castelle C.J."/>
            <person name="Probst A.J."/>
            <person name="Thomas B.C."/>
            <person name="Singh A."/>
            <person name="Wilkins M.J."/>
            <person name="Karaoz U."/>
            <person name="Brodie E.L."/>
            <person name="Williams K.H."/>
            <person name="Hubbard S.S."/>
            <person name="Banfield J.F."/>
        </authorList>
    </citation>
    <scope>NUCLEOTIDE SEQUENCE [LARGE SCALE GENOMIC DNA]</scope>
</reference>